<sequence>MSDAILNVRFGEWHVQILRAPARSCAFLTTLITPVLASRKPTGVGLKSIEASA</sequence>
<gene>
    <name evidence="1" type="ORF">POI1126_59</name>
</gene>
<evidence type="ECO:0000313" key="2">
    <source>
        <dbReference type="Proteomes" id="UP000221249"/>
    </source>
</evidence>
<dbReference type="Proteomes" id="UP000221249">
    <property type="component" value="Segment"/>
</dbReference>
<accession>A0A240F4V7</accession>
<dbReference type="EMBL" id="KY417925">
    <property type="protein sequence ID" value="APU92985.1"/>
    <property type="molecule type" value="Genomic_DNA"/>
</dbReference>
<evidence type="ECO:0000313" key="1">
    <source>
        <dbReference type="EMBL" id="APU92985.1"/>
    </source>
</evidence>
<protein>
    <submittedName>
        <fullName evidence="1">Uncharacterized protein</fullName>
    </submittedName>
</protein>
<name>A0A240F4V7_9CAUD</name>
<proteinExistence type="predicted"/>
<reference evidence="1 2" key="1">
    <citation type="journal article" date="2017" name="Front. Microbiol.">
        <title>Prevalence, Host Range, and Comparative Genomic Analysis of Temperate Ochrobactrum Phages.</title>
        <authorList>
            <person name="Jackel C."/>
            <person name="Hertwig S."/>
            <person name="Scholz H.C."/>
            <person name="Nockler K."/>
            <person name="Reetz J."/>
            <person name="Hammerl J.A."/>
        </authorList>
    </citation>
    <scope>NUCLEOTIDE SEQUENCE [LARGE SCALE GENOMIC DNA]</scope>
</reference>
<organism evidence="1 2">
    <name type="scientific">Ochrobactrum phage POI1126</name>
    <dbReference type="NCBI Taxonomy" id="1932118"/>
    <lineage>
        <taxon>Viruses</taxon>
        <taxon>Duplodnaviria</taxon>
        <taxon>Heunggongvirae</taxon>
        <taxon>Uroviricota</taxon>
        <taxon>Caudoviricetes</taxon>
        <taxon>Namazuvirus</taxon>
        <taxon>Namazuvirus POI1126</taxon>
    </lineage>
</organism>
<keyword evidence="2" id="KW-1185">Reference proteome</keyword>